<keyword evidence="3" id="KW-1185">Reference proteome</keyword>
<evidence type="ECO:0000313" key="3">
    <source>
        <dbReference type="Proteomes" id="UP000011518"/>
    </source>
</evidence>
<accession>L9JGP4</accession>
<protein>
    <submittedName>
        <fullName evidence="2">Uncharacterized protein</fullName>
    </submittedName>
</protein>
<reference evidence="3" key="2">
    <citation type="journal article" date="2013" name="Nat. Commun.">
        <title>Genome of the Chinese tree shrew.</title>
        <authorList>
            <person name="Fan Y."/>
            <person name="Huang Z.Y."/>
            <person name="Cao C.C."/>
            <person name="Chen C.S."/>
            <person name="Chen Y.X."/>
            <person name="Fan D.D."/>
            <person name="He J."/>
            <person name="Hou H.L."/>
            <person name="Hu L."/>
            <person name="Hu X.T."/>
            <person name="Jiang X.T."/>
            <person name="Lai R."/>
            <person name="Lang Y.S."/>
            <person name="Liang B."/>
            <person name="Liao S.G."/>
            <person name="Mu D."/>
            <person name="Ma Y.Y."/>
            <person name="Niu Y.Y."/>
            <person name="Sun X.Q."/>
            <person name="Xia J.Q."/>
            <person name="Xiao J."/>
            <person name="Xiong Z.Q."/>
            <person name="Xu L."/>
            <person name="Yang L."/>
            <person name="Zhang Y."/>
            <person name="Zhao W."/>
            <person name="Zhao X.D."/>
            <person name="Zheng Y.T."/>
            <person name="Zhou J.M."/>
            <person name="Zhu Y.B."/>
            <person name="Zhang G.J."/>
            <person name="Wang J."/>
            <person name="Yao Y.G."/>
        </authorList>
    </citation>
    <scope>NUCLEOTIDE SEQUENCE [LARGE SCALE GENOMIC DNA]</scope>
</reference>
<sequence>MAAFQSSVPGIPDTLITFGLCQSTCLLDHVGGRLYEGRRQDWQALESLDNGEGLEDGPNSVSPLASGLEKHIQETARGRGQQCHCEGRGAQAASLAPAQSRDQGAGSRNLGSRFCI</sequence>
<dbReference type="Proteomes" id="UP000011518">
    <property type="component" value="Unassembled WGS sequence"/>
</dbReference>
<organism evidence="2 3">
    <name type="scientific">Tupaia chinensis</name>
    <name type="common">Chinese tree shrew</name>
    <name type="synonym">Tupaia belangeri chinensis</name>
    <dbReference type="NCBI Taxonomy" id="246437"/>
    <lineage>
        <taxon>Eukaryota</taxon>
        <taxon>Metazoa</taxon>
        <taxon>Chordata</taxon>
        <taxon>Craniata</taxon>
        <taxon>Vertebrata</taxon>
        <taxon>Euteleostomi</taxon>
        <taxon>Mammalia</taxon>
        <taxon>Eutheria</taxon>
        <taxon>Euarchontoglires</taxon>
        <taxon>Scandentia</taxon>
        <taxon>Tupaiidae</taxon>
        <taxon>Tupaia</taxon>
    </lineage>
</organism>
<feature type="region of interest" description="Disordered" evidence="1">
    <location>
        <begin position="94"/>
        <end position="116"/>
    </location>
</feature>
<gene>
    <name evidence="2" type="ORF">TREES_T100000948</name>
</gene>
<dbReference type="EMBL" id="KB321069">
    <property type="protein sequence ID" value="ELW48217.1"/>
    <property type="molecule type" value="Genomic_DNA"/>
</dbReference>
<proteinExistence type="predicted"/>
<dbReference type="AlphaFoldDB" id="L9JGP4"/>
<evidence type="ECO:0000256" key="1">
    <source>
        <dbReference type="SAM" id="MobiDB-lite"/>
    </source>
</evidence>
<name>L9JGP4_TUPCH</name>
<reference evidence="3" key="1">
    <citation type="submission" date="2012-07" db="EMBL/GenBank/DDBJ databases">
        <title>Genome of the Chinese tree shrew, a rising model animal genetically related to primates.</title>
        <authorList>
            <person name="Zhang G."/>
            <person name="Fan Y."/>
            <person name="Yao Y."/>
            <person name="Huang Z."/>
        </authorList>
    </citation>
    <scope>NUCLEOTIDE SEQUENCE [LARGE SCALE GENOMIC DNA]</scope>
</reference>
<dbReference type="InParanoid" id="L9JGP4"/>
<evidence type="ECO:0000313" key="2">
    <source>
        <dbReference type="EMBL" id="ELW48217.1"/>
    </source>
</evidence>